<dbReference type="GeneID" id="63829164"/>
<dbReference type="AlphaFoldDB" id="A0A165G8J4"/>
<proteinExistence type="predicted"/>
<gene>
    <name evidence="1" type="ORF">LAESUDRAFT_756192</name>
</gene>
<dbReference type="InParanoid" id="A0A165G8J4"/>
<organism evidence="1 2">
    <name type="scientific">Laetiporus sulphureus 93-53</name>
    <dbReference type="NCBI Taxonomy" id="1314785"/>
    <lineage>
        <taxon>Eukaryota</taxon>
        <taxon>Fungi</taxon>
        <taxon>Dikarya</taxon>
        <taxon>Basidiomycota</taxon>
        <taxon>Agaricomycotina</taxon>
        <taxon>Agaricomycetes</taxon>
        <taxon>Polyporales</taxon>
        <taxon>Laetiporus</taxon>
    </lineage>
</organism>
<name>A0A165G8J4_9APHY</name>
<sequence>MSAPSQSVISDDGVMLVLQDLLQNILQQILRAQMIVLPWVPLMDDDAINFWWRELFELYELLEPCISRDDPGEAANLSKMMKKLKMTEKPSQVKMDTTVTYREEEDLESEILKGGEEQPVV</sequence>
<keyword evidence="2" id="KW-1185">Reference proteome</keyword>
<dbReference type="RefSeq" id="XP_040767718.1">
    <property type="nucleotide sequence ID" value="XM_040912136.1"/>
</dbReference>
<reference evidence="1 2" key="1">
    <citation type="journal article" date="2016" name="Mol. Biol. Evol.">
        <title>Comparative Genomics of Early-Diverging Mushroom-Forming Fungi Provides Insights into the Origins of Lignocellulose Decay Capabilities.</title>
        <authorList>
            <person name="Nagy L.G."/>
            <person name="Riley R."/>
            <person name="Tritt A."/>
            <person name="Adam C."/>
            <person name="Daum C."/>
            <person name="Floudas D."/>
            <person name="Sun H."/>
            <person name="Yadav J.S."/>
            <person name="Pangilinan J."/>
            <person name="Larsson K.H."/>
            <person name="Matsuura K."/>
            <person name="Barry K."/>
            <person name="Labutti K."/>
            <person name="Kuo R."/>
            <person name="Ohm R.A."/>
            <person name="Bhattacharya S.S."/>
            <person name="Shirouzu T."/>
            <person name="Yoshinaga Y."/>
            <person name="Martin F.M."/>
            <person name="Grigoriev I.V."/>
            <person name="Hibbett D.S."/>
        </authorList>
    </citation>
    <scope>NUCLEOTIDE SEQUENCE [LARGE SCALE GENOMIC DNA]</scope>
    <source>
        <strain evidence="1 2">93-53</strain>
    </source>
</reference>
<accession>A0A165G8J4</accession>
<evidence type="ECO:0000313" key="1">
    <source>
        <dbReference type="EMBL" id="KZT09978.1"/>
    </source>
</evidence>
<dbReference type="EMBL" id="KV427610">
    <property type="protein sequence ID" value="KZT09978.1"/>
    <property type="molecule type" value="Genomic_DNA"/>
</dbReference>
<dbReference type="Proteomes" id="UP000076871">
    <property type="component" value="Unassembled WGS sequence"/>
</dbReference>
<protein>
    <submittedName>
        <fullName evidence="1">Uncharacterized protein</fullName>
    </submittedName>
</protein>
<evidence type="ECO:0000313" key="2">
    <source>
        <dbReference type="Proteomes" id="UP000076871"/>
    </source>
</evidence>